<dbReference type="InterPro" id="IPR025746">
    <property type="entry name" value="PilX_N_dom"/>
</dbReference>
<accession>A0A0M4DIW8</accession>
<evidence type="ECO:0000313" key="2">
    <source>
        <dbReference type="EMBL" id="ALC16932.1"/>
    </source>
</evidence>
<dbReference type="STRING" id="1603606.DSOUD_2167"/>
<reference evidence="2 3" key="1">
    <citation type="submission" date="2015-07" db="EMBL/GenBank/DDBJ databases">
        <title>Isolation and Genomic Characterization of a Novel Halophilic Metal-Reducing Deltaproteobacterium from the Deep Subsurface.</title>
        <authorList>
            <person name="Badalamenti J.P."/>
            <person name="Summers Z.M."/>
            <person name="Gralnick J.A."/>
            <person name="Bond D.R."/>
        </authorList>
    </citation>
    <scope>NUCLEOTIDE SEQUENCE [LARGE SCALE GENOMIC DNA]</scope>
    <source>
        <strain evidence="2 3">WTL</strain>
    </source>
</reference>
<feature type="domain" description="Type 4 fimbrial biogenesis protein PilX N-terminal" evidence="1">
    <location>
        <begin position="14"/>
        <end position="62"/>
    </location>
</feature>
<dbReference type="RefSeq" id="WP_053550983.1">
    <property type="nucleotide sequence ID" value="NZ_CP010802.1"/>
</dbReference>
<name>A0A0M4DIW8_9BACT</name>
<evidence type="ECO:0000259" key="1">
    <source>
        <dbReference type="Pfam" id="PF14341"/>
    </source>
</evidence>
<keyword evidence="3" id="KW-1185">Reference proteome</keyword>
<dbReference type="OrthoDB" id="5420745at2"/>
<sequence>MKKSFARIKKEETGSVLILSLLILMVLTLLGISASNTSVFEYKIASNDKYRDMAFYNADGGIYATAKLIGEVITGSADPDHPGVVSYPIDGGFTVAGDFYKEAMGYKVPDDPSLSDLRINLAQGSVDIDIVSRSAQQIAGGGAEFGSGSGGAGVGSVGGIGIKYEIDAYGNGPANSRVVVGTRYVKILGASGGL</sequence>
<proteinExistence type="predicted"/>
<dbReference type="AlphaFoldDB" id="A0A0M4DIW8"/>
<organism evidence="2 3">
    <name type="scientific">Desulfuromonas soudanensis</name>
    <dbReference type="NCBI Taxonomy" id="1603606"/>
    <lineage>
        <taxon>Bacteria</taxon>
        <taxon>Pseudomonadati</taxon>
        <taxon>Thermodesulfobacteriota</taxon>
        <taxon>Desulfuromonadia</taxon>
        <taxon>Desulfuromonadales</taxon>
        <taxon>Desulfuromonadaceae</taxon>
        <taxon>Desulfuromonas</taxon>
    </lineage>
</organism>
<dbReference type="Proteomes" id="UP000057158">
    <property type="component" value="Chromosome"/>
</dbReference>
<dbReference type="EMBL" id="CP010802">
    <property type="protein sequence ID" value="ALC16932.1"/>
    <property type="molecule type" value="Genomic_DNA"/>
</dbReference>
<evidence type="ECO:0000313" key="3">
    <source>
        <dbReference type="Proteomes" id="UP000057158"/>
    </source>
</evidence>
<dbReference type="PATRIC" id="fig|1603606.3.peg.2340"/>
<protein>
    <submittedName>
        <fullName evidence="2">Pilus assembly protein PilX</fullName>
    </submittedName>
</protein>
<dbReference type="KEGG" id="des:DSOUD_2167"/>
<dbReference type="Pfam" id="PF14341">
    <property type="entry name" value="PilX_N"/>
    <property type="match status" value="1"/>
</dbReference>
<gene>
    <name evidence="2" type="ORF">DSOUD_2167</name>
</gene>